<accession>A0ABS5SER3</accession>
<evidence type="ECO:0000313" key="2">
    <source>
        <dbReference type="Proteomes" id="UP000756860"/>
    </source>
</evidence>
<gene>
    <name evidence="1" type="ORF">KI810_08545</name>
</gene>
<reference evidence="1 2" key="1">
    <citation type="submission" date="2021-05" db="EMBL/GenBank/DDBJ databases">
        <title>The draft genome of Geobacter luticola JCM 17780.</title>
        <authorList>
            <person name="Xu Z."/>
            <person name="Masuda Y."/>
            <person name="Itoh H."/>
            <person name="Senoo K."/>
        </authorList>
    </citation>
    <scope>NUCLEOTIDE SEQUENCE [LARGE SCALE GENOMIC DNA]</scope>
    <source>
        <strain evidence="1 2">JCM 17780</strain>
    </source>
</reference>
<dbReference type="Proteomes" id="UP000756860">
    <property type="component" value="Unassembled WGS sequence"/>
</dbReference>
<sequence length="75" mass="8805">MQNSLLNEIKKLSVSERILLVEEIWDGIVDADNDALSLSEAQCNELERRIETYQDQPDVGRCWHEIQEEYRRGGR</sequence>
<dbReference type="InterPro" id="IPR013406">
    <property type="entry name" value="CHP02574_addiction_mod"/>
</dbReference>
<organism evidence="1 2">
    <name type="scientific">Geomobilimonas luticola</name>
    <dbReference type="NCBI Taxonomy" id="1114878"/>
    <lineage>
        <taxon>Bacteria</taxon>
        <taxon>Pseudomonadati</taxon>
        <taxon>Thermodesulfobacteriota</taxon>
        <taxon>Desulfuromonadia</taxon>
        <taxon>Geobacterales</taxon>
        <taxon>Geobacteraceae</taxon>
        <taxon>Geomobilimonas</taxon>
    </lineage>
</organism>
<name>A0ABS5SER3_9BACT</name>
<keyword evidence="2" id="KW-1185">Reference proteome</keyword>
<comment type="caution">
    <text evidence="1">The sequence shown here is derived from an EMBL/GenBank/DDBJ whole genome shotgun (WGS) entry which is preliminary data.</text>
</comment>
<protein>
    <submittedName>
        <fullName evidence="1">Addiction module protein</fullName>
    </submittedName>
</protein>
<dbReference type="NCBIfam" id="TIGR02574">
    <property type="entry name" value="stabl_TIGR02574"/>
    <property type="match status" value="1"/>
</dbReference>
<dbReference type="EMBL" id="JAHCVK010000002">
    <property type="protein sequence ID" value="MBT0653101.1"/>
    <property type="molecule type" value="Genomic_DNA"/>
</dbReference>
<dbReference type="RefSeq" id="WP_214175082.1">
    <property type="nucleotide sequence ID" value="NZ_JAHCVK010000002.1"/>
</dbReference>
<proteinExistence type="predicted"/>
<evidence type="ECO:0000313" key="1">
    <source>
        <dbReference type="EMBL" id="MBT0653101.1"/>
    </source>
</evidence>
<dbReference type="Pfam" id="PF09720">
    <property type="entry name" value="Unstab_antitox"/>
    <property type="match status" value="1"/>
</dbReference>